<dbReference type="GO" id="GO:0008270">
    <property type="term" value="F:zinc ion binding"/>
    <property type="evidence" value="ECO:0007669"/>
    <property type="project" value="UniProtKB-KW"/>
</dbReference>
<dbReference type="PROSITE" id="PS00028">
    <property type="entry name" value="ZINC_FINGER_C2H2_1"/>
    <property type="match status" value="5"/>
</dbReference>
<keyword evidence="8" id="KW-1185">Reference proteome</keyword>
<dbReference type="InterPro" id="IPR036236">
    <property type="entry name" value="Znf_C2H2_sf"/>
</dbReference>
<evidence type="ECO:0000313" key="8">
    <source>
        <dbReference type="Proteomes" id="UP000075886"/>
    </source>
</evidence>
<protein>
    <recommendedName>
        <fullName evidence="6">C2H2-type domain-containing protein</fullName>
    </recommendedName>
</protein>
<evidence type="ECO:0000256" key="5">
    <source>
        <dbReference type="PROSITE-ProRule" id="PRU00042"/>
    </source>
</evidence>
<feature type="domain" description="C2H2-type" evidence="6">
    <location>
        <begin position="185"/>
        <end position="213"/>
    </location>
</feature>
<dbReference type="STRING" id="69004.A0A182R104"/>
<accession>A0A182R104</accession>
<keyword evidence="3 5" id="KW-0863">Zinc-finger</keyword>
<reference evidence="7" key="2">
    <citation type="submission" date="2020-05" db="UniProtKB">
        <authorList>
            <consortium name="EnsemblMetazoa"/>
        </authorList>
    </citation>
    <scope>IDENTIFICATION</scope>
    <source>
        <strain evidence="7">FAR1</strain>
    </source>
</reference>
<sequence>MTQFTLCRVCACSETTCDLVNIFEKHGSRECIAEMLLELAGLKKHFEATHANAIYGWKSFGISEISLFDTTTDDEDEVKPTTAETKKNKNMSQNVLCCGCSMTFDTDAELRRHAETVHAPEAMETDEYRPFQCNLCYHVFTTPKGVAEHQSAKRVMRYQCATCGVRCGKYHQLLRHEHTHTSERFACDCCEKNFSNTFALRKHKIARHQSDPTRADDEKRHICNQCGKCLHSAEYLKQHMKLHSDHQAYSCPLCDARFKLKVYLRWHMAKHKGTYNCRPLHPAAVPPVAEKVTFPLVVRTLGAAGWRTNVIAVSSHSTVIGLTGGNCISS</sequence>
<organism evidence="7 8">
    <name type="scientific">Anopheles farauti</name>
    <dbReference type="NCBI Taxonomy" id="69004"/>
    <lineage>
        <taxon>Eukaryota</taxon>
        <taxon>Metazoa</taxon>
        <taxon>Ecdysozoa</taxon>
        <taxon>Arthropoda</taxon>
        <taxon>Hexapoda</taxon>
        <taxon>Insecta</taxon>
        <taxon>Pterygota</taxon>
        <taxon>Neoptera</taxon>
        <taxon>Endopterygota</taxon>
        <taxon>Diptera</taxon>
        <taxon>Nematocera</taxon>
        <taxon>Culicoidea</taxon>
        <taxon>Culicidae</taxon>
        <taxon>Anophelinae</taxon>
        <taxon>Anopheles</taxon>
    </lineage>
</organism>
<dbReference type="PANTHER" id="PTHR24379">
    <property type="entry name" value="KRAB AND ZINC FINGER DOMAIN-CONTAINING"/>
    <property type="match status" value="1"/>
</dbReference>
<evidence type="ECO:0000313" key="7">
    <source>
        <dbReference type="EnsemblMetazoa" id="AFAF020856-PA"/>
    </source>
</evidence>
<feature type="domain" description="C2H2-type" evidence="6">
    <location>
        <begin position="158"/>
        <end position="185"/>
    </location>
</feature>
<dbReference type="GO" id="GO:0005634">
    <property type="term" value="C:nucleus"/>
    <property type="evidence" value="ECO:0007669"/>
    <property type="project" value="UniProtKB-ARBA"/>
</dbReference>
<dbReference type="PANTHER" id="PTHR24379:SF121">
    <property type="entry name" value="C2H2-TYPE DOMAIN-CONTAINING PROTEIN"/>
    <property type="match status" value="1"/>
</dbReference>
<dbReference type="SUPFAM" id="SSF57667">
    <property type="entry name" value="beta-beta-alpha zinc fingers"/>
    <property type="match status" value="2"/>
</dbReference>
<keyword evidence="2" id="KW-0677">Repeat</keyword>
<dbReference type="InterPro" id="IPR013087">
    <property type="entry name" value="Znf_C2H2_type"/>
</dbReference>
<dbReference type="EMBL" id="AXCN02000795">
    <property type="status" value="NOT_ANNOTATED_CDS"/>
    <property type="molecule type" value="Genomic_DNA"/>
</dbReference>
<evidence type="ECO:0000256" key="1">
    <source>
        <dbReference type="ARBA" id="ARBA00022723"/>
    </source>
</evidence>
<dbReference type="PROSITE" id="PS50157">
    <property type="entry name" value="ZINC_FINGER_C2H2_2"/>
    <property type="match status" value="5"/>
</dbReference>
<reference evidence="8" key="1">
    <citation type="submission" date="2014-01" db="EMBL/GenBank/DDBJ databases">
        <title>The Genome Sequence of Anopheles farauti FAR1 (V2).</title>
        <authorList>
            <consortium name="The Broad Institute Genomics Platform"/>
            <person name="Neafsey D.E."/>
            <person name="Besansky N."/>
            <person name="Howell P."/>
            <person name="Walton C."/>
            <person name="Young S.K."/>
            <person name="Zeng Q."/>
            <person name="Gargeya S."/>
            <person name="Fitzgerald M."/>
            <person name="Haas B."/>
            <person name="Abouelleil A."/>
            <person name="Allen A.W."/>
            <person name="Alvarado L."/>
            <person name="Arachchi H.M."/>
            <person name="Berlin A.M."/>
            <person name="Chapman S.B."/>
            <person name="Gainer-Dewar J."/>
            <person name="Goldberg J."/>
            <person name="Griggs A."/>
            <person name="Gujja S."/>
            <person name="Hansen M."/>
            <person name="Howarth C."/>
            <person name="Imamovic A."/>
            <person name="Ireland A."/>
            <person name="Larimer J."/>
            <person name="McCowan C."/>
            <person name="Murphy C."/>
            <person name="Pearson M."/>
            <person name="Poon T.W."/>
            <person name="Priest M."/>
            <person name="Roberts A."/>
            <person name="Saif S."/>
            <person name="Shea T."/>
            <person name="Sisk P."/>
            <person name="Sykes S."/>
            <person name="Wortman J."/>
            <person name="Nusbaum C."/>
            <person name="Birren B."/>
        </authorList>
    </citation>
    <scope>NUCLEOTIDE SEQUENCE [LARGE SCALE GENOMIC DNA]</scope>
    <source>
        <strain evidence="8">FAR1</strain>
    </source>
</reference>
<proteinExistence type="predicted"/>
<dbReference type="VEuPathDB" id="VectorBase:AFAF020856"/>
<dbReference type="FunFam" id="3.30.160.60:FF:000446">
    <property type="entry name" value="Zinc finger protein"/>
    <property type="match status" value="1"/>
</dbReference>
<dbReference type="Gene3D" id="3.30.160.60">
    <property type="entry name" value="Classic Zinc Finger"/>
    <property type="match status" value="3"/>
</dbReference>
<evidence type="ECO:0000256" key="4">
    <source>
        <dbReference type="ARBA" id="ARBA00022833"/>
    </source>
</evidence>
<keyword evidence="1" id="KW-0479">Metal-binding</keyword>
<feature type="domain" description="C2H2-type" evidence="6">
    <location>
        <begin position="95"/>
        <end position="123"/>
    </location>
</feature>
<evidence type="ECO:0000259" key="6">
    <source>
        <dbReference type="PROSITE" id="PS50157"/>
    </source>
</evidence>
<evidence type="ECO:0000256" key="3">
    <source>
        <dbReference type="ARBA" id="ARBA00022771"/>
    </source>
</evidence>
<dbReference type="Proteomes" id="UP000075886">
    <property type="component" value="Unassembled WGS sequence"/>
</dbReference>
<name>A0A182R104_9DIPT</name>
<feature type="domain" description="C2H2-type" evidence="6">
    <location>
        <begin position="221"/>
        <end position="248"/>
    </location>
</feature>
<feature type="domain" description="C2H2-type" evidence="6">
    <location>
        <begin position="249"/>
        <end position="276"/>
    </location>
</feature>
<dbReference type="SMART" id="SM00355">
    <property type="entry name" value="ZnF_C2H2"/>
    <property type="match status" value="6"/>
</dbReference>
<evidence type="ECO:0000256" key="2">
    <source>
        <dbReference type="ARBA" id="ARBA00022737"/>
    </source>
</evidence>
<dbReference type="AlphaFoldDB" id="A0A182R104"/>
<dbReference type="Pfam" id="PF00096">
    <property type="entry name" value="zf-C2H2"/>
    <property type="match status" value="1"/>
</dbReference>
<dbReference type="EnsemblMetazoa" id="AFAF020856-RA">
    <property type="protein sequence ID" value="AFAF020856-PA"/>
    <property type="gene ID" value="AFAF020856"/>
</dbReference>
<keyword evidence="4" id="KW-0862">Zinc</keyword>